<dbReference type="KEGG" id="rhoz:GXP67_23875"/>
<keyword evidence="5" id="KW-0274">FAD</keyword>
<dbReference type="InterPro" id="IPR006076">
    <property type="entry name" value="FAD-dep_OxRdtase"/>
</dbReference>
<dbReference type="EMBL" id="CP048222">
    <property type="protein sequence ID" value="QHT69464.1"/>
    <property type="molecule type" value="Genomic_DNA"/>
</dbReference>
<dbReference type="InterPro" id="IPR038299">
    <property type="entry name" value="DAO_C_sf"/>
</dbReference>
<dbReference type="InterPro" id="IPR036188">
    <property type="entry name" value="FAD/NAD-bd_sf"/>
</dbReference>
<dbReference type="AlphaFoldDB" id="A0A6C0GNN8"/>
<dbReference type="Pfam" id="PF16901">
    <property type="entry name" value="DAO_C"/>
    <property type="match status" value="1"/>
</dbReference>
<feature type="domain" description="Alpha-glycerophosphate oxidase C-terminal" evidence="9">
    <location>
        <begin position="405"/>
        <end position="529"/>
    </location>
</feature>
<reference evidence="10 11" key="1">
    <citation type="submission" date="2020-01" db="EMBL/GenBank/DDBJ databases">
        <authorList>
            <person name="Kim M.K."/>
        </authorList>
    </citation>
    <scope>NUCLEOTIDE SEQUENCE [LARGE SCALE GENOMIC DNA]</scope>
    <source>
        <strain evidence="10 11">172606-1</strain>
    </source>
</reference>
<gene>
    <name evidence="10" type="ORF">GXP67_23875</name>
</gene>
<feature type="domain" description="FAD dependent oxidoreductase" evidence="8">
    <location>
        <begin position="23"/>
        <end position="349"/>
    </location>
</feature>
<dbReference type="RefSeq" id="WP_162445453.1">
    <property type="nucleotide sequence ID" value="NZ_CP048222.1"/>
</dbReference>
<sequence length="557" mass="61393">MNYIFSSAQRHAYLQQMQQASIDLLVIGGGITGAGIALDAQSRGMQTALLEMQDFAAGTSSRSTKLVHGGLRYLKQFEFGLVAEVGRERAIVYENGPHVTKAEPMLLPLVKGGTLGKLGASVGLSLYDTLAGVKSKERRLMLNAAETLSREPLLRKDGLLGGAYYYEYRTDDARLTIEILKEAVQRGALALNYINVTGFTYTDGRITGVKAEDQLTGRTLQIAAKKVVNATGPWVDALDGINDSTKGNKLHITKGVHIVVDYQKFPLKQAVYFDTPDRRMIFAIPRDGKTYIGTTDTTYTGDLVHPQITEADISYLIQAAGYMFPQSALERQDIESSWVGLRPLIRQPGKGPTDISRKDEIFQYESGLITIAGGKLTGYRKMAERVVNVLAKAFQKEEGRSFPACFTDRISVSGGQVGGSAGYGAFVKQKTEAGIKLGLPAEEASRLTHRYGSNVDKIFERVASSESKTSGLPAVLLAQLLYSMEEEMAATPTDFFIRRTGALYFNIQWVQQWQQAVIHYMADYFHWDDPTTARHQQTLQNRIREAKGEAVALQTTV</sequence>
<evidence type="ECO:0000256" key="4">
    <source>
        <dbReference type="ARBA" id="ARBA00022798"/>
    </source>
</evidence>
<comment type="similarity">
    <text evidence="2 7">Belongs to the FAD-dependent glycerol-3-phosphate dehydrogenase family.</text>
</comment>
<dbReference type="PROSITE" id="PS00978">
    <property type="entry name" value="FAD_G3PDH_2"/>
    <property type="match status" value="1"/>
</dbReference>
<name>A0A6C0GNN8_9BACT</name>
<evidence type="ECO:0000256" key="2">
    <source>
        <dbReference type="ARBA" id="ARBA00007330"/>
    </source>
</evidence>
<keyword evidence="11" id="KW-1185">Reference proteome</keyword>
<evidence type="ECO:0000256" key="3">
    <source>
        <dbReference type="ARBA" id="ARBA00022630"/>
    </source>
</evidence>
<evidence type="ECO:0000256" key="6">
    <source>
        <dbReference type="ARBA" id="ARBA00023002"/>
    </source>
</evidence>
<evidence type="ECO:0000313" key="11">
    <source>
        <dbReference type="Proteomes" id="UP000480178"/>
    </source>
</evidence>
<organism evidence="10 11">
    <name type="scientific">Rhodocytophaga rosea</name>
    <dbReference type="NCBI Taxonomy" id="2704465"/>
    <lineage>
        <taxon>Bacteria</taxon>
        <taxon>Pseudomonadati</taxon>
        <taxon>Bacteroidota</taxon>
        <taxon>Cytophagia</taxon>
        <taxon>Cytophagales</taxon>
        <taxon>Rhodocytophagaceae</taxon>
        <taxon>Rhodocytophaga</taxon>
    </lineage>
</organism>
<evidence type="ECO:0000259" key="8">
    <source>
        <dbReference type="Pfam" id="PF01266"/>
    </source>
</evidence>
<dbReference type="PANTHER" id="PTHR11985">
    <property type="entry name" value="GLYCEROL-3-PHOSPHATE DEHYDROGENASE"/>
    <property type="match status" value="1"/>
</dbReference>
<dbReference type="Pfam" id="PF01266">
    <property type="entry name" value="DAO"/>
    <property type="match status" value="1"/>
</dbReference>
<dbReference type="GO" id="GO:0004368">
    <property type="term" value="F:glycerol-3-phosphate dehydrogenase (quinone) activity"/>
    <property type="evidence" value="ECO:0007669"/>
    <property type="project" value="UniProtKB-EC"/>
</dbReference>
<comment type="cofactor">
    <cofactor evidence="1 7">
        <name>FAD</name>
        <dbReference type="ChEBI" id="CHEBI:57692"/>
    </cofactor>
</comment>
<evidence type="ECO:0000259" key="9">
    <source>
        <dbReference type="Pfam" id="PF16901"/>
    </source>
</evidence>
<comment type="catalytic activity">
    <reaction evidence="7">
        <text>a quinone + sn-glycerol 3-phosphate = dihydroxyacetone phosphate + a quinol</text>
        <dbReference type="Rhea" id="RHEA:18977"/>
        <dbReference type="ChEBI" id="CHEBI:24646"/>
        <dbReference type="ChEBI" id="CHEBI:57597"/>
        <dbReference type="ChEBI" id="CHEBI:57642"/>
        <dbReference type="ChEBI" id="CHEBI:132124"/>
        <dbReference type="EC" id="1.1.5.3"/>
    </reaction>
</comment>
<dbReference type="InterPro" id="IPR031656">
    <property type="entry name" value="DAO_C"/>
</dbReference>
<dbReference type="GO" id="GO:0006071">
    <property type="term" value="P:glycerol metabolic process"/>
    <property type="evidence" value="ECO:0007669"/>
    <property type="project" value="UniProtKB-KW"/>
</dbReference>
<dbReference type="PROSITE" id="PS00977">
    <property type="entry name" value="FAD_G3PDH_1"/>
    <property type="match status" value="1"/>
</dbReference>
<dbReference type="SUPFAM" id="SSF51905">
    <property type="entry name" value="FAD/NAD(P)-binding domain"/>
    <property type="match status" value="1"/>
</dbReference>
<dbReference type="Gene3D" id="3.50.50.60">
    <property type="entry name" value="FAD/NAD(P)-binding domain"/>
    <property type="match status" value="1"/>
</dbReference>
<dbReference type="GO" id="GO:0046168">
    <property type="term" value="P:glycerol-3-phosphate catabolic process"/>
    <property type="evidence" value="ECO:0007669"/>
    <property type="project" value="TreeGrafter"/>
</dbReference>
<evidence type="ECO:0000256" key="1">
    <source>
        <dbReference type="ARBA" id="ARBA00001974"/>
    </source>
</evidence>
<dbReference type="GO" id="GO:0009331">
    <property type="term" value="C:glycerol-3-phosphate dehydrogenase (FAD) complex"/>
    <property type="evidence" value="ECO:0007669"/>
    <property type="project" value="UniProtKB-UniRule"/>
</dbReference>
<evidence type="ECO:0000313" key="10">
    <source>
        <dbReference type="EMBL" id="QHT69464.1"/>
    </source>
</evidence>
<accession>A0A6C0GNN8</accession>
<dbReference type="PRINTS" id="PR01001">
    <property type="entry name" value="FADG3PDH"/>
</dbReference>
<keyword evidence="4" id="KW-0319">Glycerol metabolism</keyword>
<dbReference type="PANTHER" id="PTHR11985:SF35">
    <property type="entry name" value="ANAEROBIC GLYCEROL-3-PHOSPHATE DEHYDROGENASE SUBUNIT A"/>
    <property type="match status" value="1"/>
</dbReference>
<evidence type="ECO:0000256" key="7">
    <source>
        <dbReference type="RuleBase" id="RU361217"/>
    </source>
</evidence>
<proteinExistence type="inferred from homology"/>
<dbReference type="Gene3D" id="3.30.9.10">
    <property type="entry name" value="D-Amino Acid Oxidase, subunit A, domain 2"/>
    <property type="match status" value="1"/>
</dbReference>
<dbReference type="Proteomes" id="UP000480178">
    <property type="component" value="Chromosome"/>
</dbReference>
<protein>
    <recommendedName>
        <fullName evidence="7">Glycerol-3-phosphate dehydrogenase</fullName>
        <ecNumber evidence="7">1.1.5.3</ecNumber>
    </recommendedName>
</protein>
<dbReference type="Gene3D" id="1.10.8.870">
    <property type="entry name" value="Alpha-glycerophosphate oxidase, cap domain"/>
    <property type="match status" value="1"/>
</dbReference>
<keyword evidence="3 7" id="KW-0285">Flavoprotein</keyword>
<dbReference type="EC" id="1.1.5.3" evidence="7"/>
<keyword evidence="6 7" id="KW-0560">Oxidoreductase</keyword>
<dbReference type="InterPro" id="IPR000447">
    <property type="entry name" value="G3P_DH_FAD-dep"/>
</dbReference>
<evidence type="ECO:0000256" key="5">
    <source>
        <dbReference type="ARBA" id="ARBA00022827"/>
    </source>
</evidence>